<evidence type="ECO:0000313" key="1">
    <source>
        <dbReference type="EMBL" id="KAL0002972.1"/>
    </source>
</evidence>
<dbReference type="EMBL" id="JAZDWU010000005">
    <property type="protein sequence ID" value="KAL0002972.1"/>
    <property type="molecule type" value="Genomic_DNA"/>
</dbReference>
<organism evidence="1 2">
    <name type="scientific">Lithocarpus litseifolius</name>
    <dbReference type="NCBI Taxonomy" id="425828"/>
    <lineage>
        <taxon>Eukaryota</taxon>
        <taxon>Viridiplantae</taxon>
        <taxon>Streptophyta</taxon>
        <taxon>Embryophyta</taxon>
        <taxon>Tracheophyta</taxon>
        <taxon>Spermatophyta</taxon>
        <taxon>Magnoliopsida</taxon>
        <taxon>eudicotyledons</taxon>
        <taxon>Gunneridae</taxon>
        <taxon>Pentapetalae</taxon>
        <taxon>rosids</taxon>
        <taxon>fabids</taxon>
        <taxon>Fagales</taxon>
        <taxon>Fagaceae</taxon>
        <taxon>Lithocarpus</taxon>
    </lineage>
</organism>
<accession>A0AAW2CZH6</accession>
<comment type="caution">
    <text evidence="1">The sequence shown here is derived from an EMBL/GenBank/DDBJ whole genome shotgun (WGS) entry which is preliminary data.</text>
</comment>
<evidence type="ECO:0000313" key="2">
    <source>
        <dbReference type="Proteomes" id="UP001459277"/>
    </source>
</evidence>
<gene>
    <name evidence="1" type="ORF">SO802_016753</name>
</gene>
<dbReference type="Proteomes" id="UP001459277">
    <property type="component" value="Unassembled WGS sequence"/>
</dbReference>
<protein>
    <submittedName>
        <fullName evidence="1">Uncharacterized protein</fullName>
    </submittedName>
</protein>
<dbReference type="AlphaFoldDB" id="A0AAW2CZH6"/>
<keyword evidence="2" id="KW-1185">Reference proteome</keyword>
<proteinExistence type="predicted"/>
<reference evidence="1 2" key="1">
    <citation type="submission" date="2024-01" db="EMBL/GenBank/DDBJ databases">
        <title>A telomere-to-telomere, gap-free genome of sweet tea (Lithocarpus litseifolius).</title>
        <authorList>
            <person name="Zhou J."/>
        </authorList>
    </citation>
    <scope>NUCLEOTIDE SEQUENCE [LARGE SCALE GENOMIC DNA]</scope>
    <source>
        <strain evidence="1">Zhou-2022a</strain>
        <tissue evidence="1">Leaf</tissue>
    </source>
</reference>
<sequence length="146" mass="15821">MHGPVLSTLFVIVNWAKSGPMDISVSLYPSSGTPELLDGGAVSNAPLQEDILGSKIHLPSIGLVTPFCLEEMGHSAHQAQYFLSSRPLLICSETSSTNLMKLSSKLSNNSRKPSMDVAVSVHVKLVIDMYVPMHWLASIVQYVLDV</sequence>
<name>A0AAW2CZH6_9ROSI</name>